<dbReference type="InterPro" id="IPR027417">
    <property type="entry name" value="P-loop_NTPase"/>
</dbReference>
<organism evidence="3 4">
    <name type="scientific">Ogataea polymorpha</name>
    <dbReference type="NCBI Taxonomy" id="460523"/>
    <lineage>
        <taxon>Eukaryota</taxon>
        <taxon>Fungi</taxon>
        <taxon>Dikarya</taxon>
        <taxon>Ascomycota</taxon>
        <taxon>Saccharomycotina</taxon>
        <taxon>Pichiomycetes</taxon>
        <taxon>Pichiales</taxon>
        <taxon>Pichiaceae</taxon>
        <taxon>Ogataea</taxon>
    </lineage>
</organism>
<dbReference type="GO" id="GO:0016887">
    <property type="term" value="F:ATP hydrolysis activity"/>
    <property type="evidence" value="ECO:0007669"/>
    <property type="project" value="InterPro"/>
</dbReference>
<dbReference type="PANTHER" id="PTHR23389:SF21">
    <property type="entry name" value="ATPASE FAMILY AAA DOMAIN-CONTAINING PROTEIN 5"/>
    <property type="match status" value="1"/>
</dbReference>
<feature type="compositionally biased region" description="Basic and acidic residues" evidence="1">
    <location>
        <begin position="30"/>
        <end position="47"/>
    </location>
</feature>
<dbReference type="Pfam" id="PF00004">
    <property type="entry name" value="AAA"/>
    <property type="match status" value="1"/>
</dbReference>
<dbReference type="GO" id="GO:0005634">
    <property type="term" value="C:nucleus"/>
    <property type="evidence" value="ECO:0007669"/>
    <property type="project" value="TreeGrafter"/>
</dbReference>
<name>A0A9P8T1J5_9ASCO</name>
<dbReference type="Proteomes" id="UP000788993">
    <property type="component" value="Unassembled WGS sequence"/>
</dbReference>
<evidence type="ECO:0000313" key="3">
    <source>
        <dbReference type="EMBL" id="KAH3662868.1"/>
    </source>
</evidence>
<dbReference type="PANTHER" id="PTHR23389">
    <property type="entry name" value="CHROMOSOME TRANSMISSION FIDELITY FACTOR 18"/>
    <property type="match status" value="1"/>
</dbReference>
<evidence type="ECO:0000259" key="2">
    <source>
        <dbReference type="Pfam" id="PF00004"/>
    </source>
</evidence>
<dbReference type="InterPro" id="IPR003959">
    <property type="entry name" value="ATPase_AAA_core"/>
</dbReference>
<dbReference type="GO" id="GO:0005524">
    <property type="term" value="F:ATP binding"/>
    <property type="evidence" value="ECO:0007669"/>
    <property type="project" value="InterPro"/>
</dbReference>
<gene>
    <name evidence="3" type="ORF">OGATHE_004444</name>
</gene>
<accession>A0A9P8T1J5</accession>
<protein>
    <recommendedName>
        <fullName evidence="2">ATPase AAA-type core domain-containing protein</fullName>
    </recommendedName>
</protein>
<feature type="domain" description="ATPase AAA-type core" evidence="2">
    <location>
        <begin position="379"/>
        <end position="485"/>
    </location>
</feature>
<dbReference type="SUPFAM" id="SSF52540">
    <property type="entry name" value="P-loop containing nucleoside triphosphate hydrolases"/>
    <property type="match status" value="1"/>
</dbReference>
<proteinExistence type="predicted"/>
<dbReference type="AlphaFoldDB" id="A0A9P8T1J5"/>
<sequence length="682" mass="78775">MNIVDAGSRLESDGGKKMNNTPTEIFRSFWHKDEARRTSSQADERESQTLSETTQQNASETASPAVSIASILMPPRKKRLPEPQQQHRAIDPHNVVLKLPKRPKVSGDSLLENGRFTIQSPRVRPKTFQVTLKMDSTKLRNVLQPTPAHVVDLEQEEAVVRHEKPQFMNSFFRAVAERAKRVDSGGLARKDKPKSMDIPVLGKLDFMIYDKNDIFQHSSLRLQHRTTVQNTAQKFSFSQEEHAKLMKCLIKKGQQRSSQYTYRHLQETMEDVVRRKYQRAQCAPFDRLCIEQFCDSSAQWCDLFRPSNYQHILQPQTLNTDLYLWLKNMFVKLRKVDTEKRTKLLRKRKVQGEMDGFLVDETYDSGNETEDEVFVPCLIIEGPTGCGKTSAVYSIVKEQLHGHVFELNSSQNRARKSINFHLRQIGTTKNVKNSQDYGLILFDDVDLIDDEDDKDFWPAVTELLTYSYRPVVLTTQELSKIPPNIVNQSTVYCFTQPNQSVHAQYLDLIGLRMGMKLDDNLLQQLCGYDLRHSLMQLQLLGSCCDRRKDGLVEIRQEHSREVAQLASLQQLEHDHEMRYCTDSLSQEDSTFDLSVAHRQTVDFYSSKLYQIGSRSRATKYLDGEEYLEQNPGCVFNRVSKGVFSTDIQPFIKEMARGEMVRIQLGGRRLFDLDPVDYFDKLF</sequence>
<evidence type="ECO:0000313" key="4">
    <source>
        <dbReference type="Proteomes" id="UP000788993"/>
    </source>
</evidence>
<reference evidence="3" key="2">
    <citation type="submission" date="2021-01" db="EMBL/GenBank/DDBJ databases">
        <authorList>
            <person name="Schikora-Tamarit M.A."/>
        </authorList>
    </citation>
    <scope>NUCLEOTIDE SEQUENCE</scope>
    <source>
        <strain evidence="3">NCAIM Y.01608</strain>
    </source>
</reference>
<evidence type="ECO:0000256" key="1">
    <source>
        <dbReference type="SAM" id="MobiDB-lite"/>
    </source>
</evidence>
<keyword evidence="4" id="KW-1185">Reference proteome</keyword>
<feature type="region of interest" description="Disordered" evidence="1">
    <location>
        <begin position="1"/>
        <end position="65"/>
    </location>
</feature>
<reference evidence="3" key="1">
    <citation type="journal article" date="2021" name="Open Biol.">
        <title>Shared evolutionary footprints suggest mitochondrial oxidative damage underlies multiple complex I losses in fungi.</title>
        <authorList>
            <person name="Schikora-Tamarit M.A."/>
            <person name="Marcet-Houben M."/>
            <person name="Nosek J."/>
            <person name="Gabaldon T."/>
        </authorList>
    </citation>
    <scope>NUCLEOTIDE SEQUENCE</scope>
    <source>
        <strain evidence="3">NCAIM Y.01608</strain>
    </source>
</reference>
<dbReference type="Gene3D" id="3.40.50.300">
    <property type="entry name" value="P-loop containing nucleotide triphosphate hydrolases"/>
    <property type="match status" value="1"/>
</dbReference>
<dbReference type="EMBL" id="JAEUBD010001266">
    <property type="protein sequence ID" value="KAH3662868.1"/>
    <property type="molecule type" value="Genomic_DNA"/>
</dbReference>
<feature type="compositionally biased region" description="Polar residues" evidence="1">
    <location>
        <begin position="48"/>
        <end position="64"/>
    </location>
</feature>
<dbReference type="GO" id="GO:0003677">
    <property type="term" value="F:DNA binding"/>
    <property type="evidence" value="ECO:0007669"/>
    <property type="project" value="TreeGrafter"/>
</dbReference>
<comment type="caution">
    <text evidence="3">The sequence shown here is derived from an EMBL/GenBank/DDBJ whole genome shotgun (WGS) entry which is preliminary data.</text>
</comment>